<keyword evidence="2" id="KW-1185">Reference proteome</keyword>
<dbReference type="OrthoDB" id="8586159at2"/>
<protein>
    <submittedName>
        <fullName evidence="1">Uncharacterized protein</fullName>
    </submittedName>
</protein>
<dbReference type="EMBL" id="BMDX01000004">
    <property type="protein sequence ID" value="GGA72193.1"/>
    <property type="molecule type" value="Genomic_DNA"/>
</dbReference>
<dbReference type="RefSeq" id="WP_143824496.1">
    <property type="nucleotide sequence ID" value="NZ_BMDX01000004.1"/>
</dbReference>
<dbReference type="InterPro" id="IPR016035">
    <property type="entry name" value="Acyl_Trfase/lysoPLipase"/>
</dbReference>
<name>A0A8J2U406_9GAMM</name>
<evidence type="ECO:0000313" key="2">
    <source>
        <dbReference type="Proteomes" id="UP000619743"/>
    </source>
</evidence>
<proteinExistence type="predicted"/>
<dbReference type="SUPFAM" id="SSF52151">
    <property type="entry name" value="FabD/lysophospholipase-like"/>
    <property type="match status" value="1"/>
</dbReference>
<evidence type="ECO:0000313" key="1">
    <source>
        <dbReference type="EMBL" id="GGA72193.1"/>
    </source>
</evidence>
<reference evidence="2" key="1">
    <citation type="journal article" date="2019" name="Int. J. Syst. Evol. Microbiol.">
        <title>The Global Catalogue of Microorganisms (GCM) 10K type strain sequencing project: providing services to taxonomists for standard genome sequencing and annotation.</title>
        <authorList>
            <consortium name="The Broad Institute Genomics Platform"/>
            <consortium name="The Broad Institute Genome Sequencing Center for Infectious Disease"/>
            <person name="Wu L."/>
            <person name="Ma J."/>
        </authorList>
    </citation>
    <scope>NUCLEOTIDE SEQUENCE [LARGE SCALE GENOMIC DNA]</scope>
    <source>
        <strain evidence="2">CGMCC 1.10130</strain>
    </source>
</reference>
<accession>A0A8J2U406</accession>
<gene>
    <name evidence="1" type="ORF">GCM10011369_12440</name>
</gene>
<organism evidence="1 2">
    <name type="scientific">Neiella marina</name>
    <dbReference type="NCBI Taxonomy" id="508461"/>
    <lineage>
        <taxon>Bacteria</taxon>
        <taxon>Pseudomonadati</taxon>
        <taxon>Pseudomonadota</taxon>
        <taxon>Gammaproteobacteria</taxon>
        <taxon>Alteromonadales</taxon>
        <taxon>Echinimonadaceae</taxon>
        <taxon>Neiella</taxon>
    </lineage>
</organism>
<comment type="caution">
    <text evidence="1">The sequence shown here is derived from an EMBL/GenBank/DDBJ whole genome shotgun (WGS) entry which is preliminary data.</text>
</comment>
<dbReference type="AlphaFoldDB" id="A0A8J2U406"/>
<dbReference type="Proteomes" id="UP000619743">
    <property type="component" value="Unassembled WGS sequence"/>
</dbReference>
<sequence>MSQYNQSNSPAVLLAGRDAYNHIRQNGLQPQHINAMLGASGGPKWFLLAALDQYLAGDYFANRQQPLDLLGTSAGGWRFACYCQKQPAAATKRFVQHYSQTVYSAQADADEITDKAIALVDELLGDHGVEQIINHPSFRLHLVVCRGRHLAASNNKYRQTAALAVAASLNALSRDFLGSCFERIVLHNSDLSAAAPSPFLQLNDLPTRNYKLTTENLRAGLLATGAIPLVIHPQQYLTGPGKGYYYDGGIVDYHFDLPLKTKGLVLYPHFYPAITPGWFDKALKWRSAAAENYRRVLMIAPSSQLIASLPHGKISDRNDFKNLSPDQRIPYWQTVIAEGQRLAEFFAERHVKQDWMEYVQLMETPPR</sequence>